<gene>
    <name evidence="1" type="ORF">L195_g032632</name>
</gene>
<accession>A0A2K3LDQ0</accession>
<evidence type="ECO:0000313" key="1">
    <source>
        <dbReference type="EMBL" id="PNX76675.1"/>
    </source>
</evidence>
<sequence length="90" mass="10446">VLPDFSQVYNFIGSVFDPEATEHLQKLKQMDRIDVETVLLLMRNLSINLTSPDFEDHKKLLSSYEVDHETNNYLNPDRLIHDEQLKSAAT</sequence>
<dbReference type="AlphaFoldDB" id="A0A2K3LDQ0"/>
<reference evidence="1 2" key="1">
    <citation type="journal article" date="2014" name="Am. J. Bot.">
        <title>Genome assembly and annotation for red clover (Trifolium pratense; Fabaceae).</title>
        <authorList>
            <person name="Istvanek J."/>
            <person name="Jaros M."/>
            <person name="Krenek A."/>
            <person name="Repkova J."/>
        </authorList>
    </citation>
    <scope>NUCLEOTIDE SEQUENCE [LARGE SCALE GENOMIC DNA]</scope>
    <source>
        <strain evidence="2">cv. Tatra</strain>
        <tissue evidence="1">Young leaves</tissue>
    </source>
</reference>
<organism evidence="1 2">
    <name type="scientific">Trifolium pratense</name>
    <name type="common">Red clover</name>
    <dbReference type="NCBI Taxonomy" id="57577"/>
    <lineage>
        <taxon>Eukaryota</taxon>
        <taxon>Viridiplantae</taxon>
        <taxon>Streptophyta</taxon>
        <taxon>Embryophyta</taxon>
        <taxon>Tracheophyta</taxon>
        <taxon>Spermatophyta</taxon>
        <taxon>Magnoliopsida</taxon>
        <taxon>eudicotyledons</taxon>
        <taxon>Gunneridae</taxon>
        <taxon>Pentapetalae</taxon>
        <taxon>rosids</taxon>
        <taxon>fabids</taxon>
        <taxon>Fabales</taxon>
        <taxon>Fabaceae</taxon>
        <taxon>Papilionoideae</taxon>
        <taxon>50 kb inversion clade</taxon>
        <taxon>NPAAA clade</taxon>
        <taxon>Hologalegina</taxon>
        <taxon>IRL clade</taxon>
        <taxon>Trifolieae</taxon>
        <taxon>Trifolium</taxon>
    </lineage>
</organism>
<protein>
    <submittedName>
        <fullName evidence="1">Transcription factor ASG4-like protein</fullName>
    </submittedName>
</protein>
<reference evidence="1 2" key="2">
    <citation type="journal article" date="2017" name="Front. Plant Sci.">
        <title>Gene Classification and Mining of Molecular Markers Useful in Red Clover (Trifolium pratense) Breeding.</title>
        <authorList>
            <person name="Istvanek J."/>
            <person name="Dluhosova J."/>
            <person name="Dluhos P."/>
            <person name="Patkova L."/>
            <person name="Nedelnik J."/>
            <person name="Repkova J."/>
        </authorList>
    </citation>
    <scope>NUCLEOTIDE SEQUENCE [LARGE SCALE GENOMIC DNA]</scope>
    <source>
        <strain evidence="2">cv. Tatra</strain>
        <tissue evidence="1">Young leaves</tissue>
    </source>
</reference>
<evidence type="ECO:0000313" key="2">
    <source>
        <dbReference type="Proteomes" id="UP000236291"/>
    </source>
</evidence>
<dbReference type="Pfam" id="PF24904">
    <property type="entry name" value="RVE6"/>
    <property type="match status" value="1"/>
</dbReference>
<comment type="caution">
    <text evidence="1">The sequence shown here is derived from an EMBL/GenBank/DDBJ whole genome shotgun (WGS) entry which is preliminary data.</text>
</comment>
<name>A0A2K3LDQ0_TRIPR</name>
<dbReference type="Proteomes" id="UP000236291">
    <property type="component" value="Unassembled WGS sequence"/>
</dbReference>
<proteinExistence type="predicted"/>
<feature type="non-terminal residue" evidence="1">
    <location>
        <position position="1"/>
    </location>
</feature>
<dbReference type="STRING" id="57577.A0A2K3LDQ0"/>
<dbReference type="EMBL" id="ASHM01031090">
    <property type="protein sequence ID" value="PNX76675.1"/>
    <property type="molecule type" value="Genomic_DNA"/>
</dbReference>